<dbReference type="EMBL" id="HE577327">
    <property type="protein sequence ID" value="CCC99054.1"/>
    <property type="molecule type" value="Genomic_DNA"/>
</dbReference>
<name>A0A9P1JSP9_9PROT</name>
<dbReference type="AlphaFoldDB" id="A0A9P1JSP9"/>
<protein>
    <submittedName>
        <fullName evidence="2">Uncharacterized protein</fullName>
    </submittedName>
</protein>
<organism evidence="2 3">
    <name type="scientific">Azospirillum baldaniorum</name>
    <dbReference type="NCBI Taxonomy" id="1064539"/>
    <lineage>
        <taxon>Bacteria</taxon>
        <taxon>Pseudomonadati</taxon>
        <taxon>Pseudomonadota</taxon>
        <taxon>Alphaproteobacteria</taxon>
        <taxon>Rhodospirillales</taxon>
        <taxon>Azospirillaceae</taxon>
        <taxon>Azospirillum</taxon>
    </lineage>
</organism>
<dbReference type="KEGG" id="abs:AZOBR_180124"/>
<evidence type="ECO:0000313" key="2">
    <source>
        <dbReference type="EMBL" id="CCC99054.1"/>
    </source>
</evidence>
<keyword evidence="3" id="KW-1185">Reference proteome</keyword>
<evidence type="ECO:0000256" key="1">
    <source>
        <dbReference type="SAM" id="MobiDB-lite"/>
    </source>
</evidence>
<reference evidence="2 3" key="1">
    <citation type="journal article" date="2011" name="PLoS Genet.">
        <title>Azospirillum genomes reveal transition of bacteria from aquatic to terrestrial environments.</title>
        <authorList>
            <person name="Wisniewski-Dye F."/>
            <person name="Borziak K."/>
            <person name="Khalsa-Moyers G."/>
            <person name="Alexandre G."/>
            <person name="Sukharnikov L.O."/>
            <person name="Wuichet K."/>
            <person name="Hurst G.B."/>
            <person name="McDonald W.H."/>
            <person name="Robertson J.S."/>
            <person name="Barbe V."/>
            <person name="Calteau A."/>
            <person name="Rouy Z."/>
            <person name="Mangenot S."/>
            <person name="Prigent-Combaret C."/>
            <person name="Normand P."/>
            <person name="Boyer M."/>
            <person name="Siguier P."/>
            <person name="Dessaux Y."/>
            <person name="Elmerich C."/>
            <person name="Condemine G."/>
            <person name="Krishnen G."/>
            <person name="Kennedy I."/>
            <person name="Paterson A.H."/>
            <person name="Gonzalez V."/>
            <person name="Mavingui P."/>
            <person name="Zhulin I.B."/>
        </authorList>
    </citation>
    <scope>NUCLEOTIDE SEQUENCE [LARGE SCALE GENOMIC DNA]</scope>
    <source>
        <strain evidence="2 3">Sp245</strain>
    </source>
</reference>
<accession>A0A9P1JSP9</accession>
<gene>
    <name evidence="2" type="ORF">AZOBR_180124</name>
</gene>
<evidence type="ECO:0000313" key="3">
    <source>
        <dbReference type="Proteomes" id="UP000007319"/>
    </source>
</evidence>
<feature type="region of interest" description="Disordered" evidence="1">
    <location>
        <begin position="1"/>
        <end position="41"/>
    </location>
</feature>
<sequence length="91" mass="10063">MTSAMRQSLEEDMGRSPMMGWSLSGGRLNHRDAETQRFPAAGTSCNRAHAPVASQGCRIRKRVRRAGSTAACDVLADESTSRACRRFSYHF</sequence>
<dbReference type="Proteomes" id="UP000007319">
    <property type="component" value="Chromosome"/>
</dbReference>
<proteinExistence type="predicted"/>